<name>A0A7J7MFK9_9MAGN</name>
<dbReference type="AlphaFoldDB" id="A0A7J7MFK9"/>
<dbReference type="SMART" id="SM00577">
    <property type="entry name" value="CPDc"/>
    <property type="match status" value="1"/>
</dbReference>
<evidence type="ECO:0000256" key="7">
    <source>
        <dbReference type="ARBA" id="ARBA00022723"/>
    </source>
</evidence>
<dbReference type="Gene3D" id="3.40.50.1000">
    <property type="entry name" value="HAD superfamily/HAD-like"/>
    <property type="match status" value="1"/>
</dbReference>
<evidence type="ECO:0000256" key="16">
    <source>
        <dbReference type="SAM" id="MobiDB-lite"/>
    </source>
</evidence>
<evidence type="ECO:0000259" key="18">
    <source>
        <dbReference type="PROSITE" id="PS50969"/>
    </source>
</evidence>
<keyword evidence="20" id="KW-1185">Reference proteome</keyword>
<dbReference type="FunFam" id="3.30.160.20:FF:000035">
    <property type="entry name" value="RNA polymerase II C-terminal domain phosphatase-like 2"/>
    <property type="match status" value="1"/>
</dbReference>
<dbReference type="CDD" id="cd10845">
    <property type="entry name" value="DSRM_RNAse_III_family"/>
    <property type="match status" value="1"/>
</dbReference>
<evidence type="ECO:0000256" key="6">
    <source>
        <dbReference type="ARBA" id="ARBA00022473"/>
    </source>
</evidence>
<dbReference type="GO" id="GO:0003723">
    <property type="term" value="F:RNA binding"/>
    <property type="evidence" value="ECO:0007669"/>
    <property type="project" value="UniProtKB-UniRule"/>
</dbReference>
<dbReference type="Proteomes" id="UP000541444">
    <property type="component" value="Unassembled WGS sequence"/>
</dbReference>
<evidence type="ECO:0000256" key="10">
    <source>
        <dbReference type="ARBA" id="ARBA00023015"/>
    </source>
</evidence>
<keyword evidence="7" id="KW-0479">Metal-binding</keyword>
<evidence type="ECO:0000256" key="1">
    <source>
        <dbReference type="ARBA" id="ARBA00001936"/>
    </source>
</evidence>
<dbReference type="PANTHER" id="PTHR23081">
    <property type="entry name" value="RNA POLYMERASE II CTD PHOSPHATASE"/>
    <property type="match status" value="1"/>
</dbReference>
<comment type="cofactor">
    <cofactor evidence="2">
        <name>Co(2+)</name>
        <dbReference type="ChEBI" id="CHEBI:48828"/>
    </cofactor>
</comment>
<reference evidence="19 20" key="1">
    <citation type="journal article" date="2020" name="IScience">
        <title>Genome Sequencing of the Endangered Kingdonia uniflora (Circaeasteraceae, Ranunculales) Reveals Potential Mechanisms of Evolutionary Specialization.</title>
        <authorList>
            <person name="Sun Y."/>
            <person name="Deng T."/>
            <person name="Zhang A."/>
            <person name="Moore M.J."/>
            <person name="Landis J.B."/>
            <person name="Lin N."/>
            <person name="Zhang H."/>
            <person name="Zhang X."/>
            <person name="Huang J."/>
            <person name="Zhang X."/>
            <person name="Sun H."/>
            <person name="Wang H."/>
        </authorList>
    </citation>
    <scope>NUCLEOTIDE SEQUENCE [LARGE SCALE GENOMIC DNA]</scope>
    <source>
        <strain evidence="19">TB1705</strain>
        <tissue evidence="19">Leaf</tissue>
    </source>
</reference>
<evidence type="ECO:0000256" key="3">
    <source>
        <dbReference type="ARBA" id="ARBA00001946"/>
    </source>
</evidence>
<dbReference type="InterPro" id="IPR014720">
    <property type="entry name" value="dsRBD_dom"/>
</dbReference>
<evidence type="ECO:0000313" key="20">
    <source>
        <dbReference type="Proteomes" id="UP000541444"/>
    </source>
</evidence>
<dbReference type="InterPro" id="IPR039189">
    <property type="entry name" value="Fcp1"/>
</dbReference>
<dbReference type="PROSITE" id="PS50969">
    <property type="entry name" value="FCP1"/>
    <property type="match status" value="1"/>
</dbReference>
<dbReference type="FunFam" id="3.40.50.1000:FF:000035">
    <property type="entry name" value="RNA polymerase II C-terminal domain phosphatase-like 1"/>
    <property type="match status" value="1"/>
</dbReference>
<dbReference type="Gene3D" id="3.30.160.20">
    <property type="match status" value="1"/>
</dbReference>
<evidence type="ECO:0000256" key="15">
    <source>
        <dbReference type="PROSITE-ProRule" id="PRU00266"/>
    </source>
</evidence>
<dbReference type="GO" id="GO:0008420">
    <property type="term" value="F:RNA polymerase II CTD heptapeptide repeat phosphatase activity"/>
    <property type="evidence" value="ECO:0007669"/>
    <property type="project" value="InterPro"/>
</dbReference>
<protein>
    <recommendedName>
        <fullName evidence="5">protein-serine/threonine phosphatase</fullName>
        <ecNumber evidence="5">3.1.3.16</ecNumber>
    </recommendedName>
</protein>
<evidence type="ECO:0000256" key="4">
    <source>
        <dbReference type="ARBA" id="ARBA00004123"/>
    </source>
</evidence>
<comment type="catalytic activity">
    <reaction evidence="14">
        <text>O-phospho-L-threonyl-[protein] + H2O = L-threonyl-[protein] + phosphate</text>
        <dbReference type="Rhea" id="RHEA:47004"/>
        <dbReference type="Rhea" id="RHEA-COMP:11060"/>
        <dbReference type="Rhea" id="RHEA-COMP:11605"/>
        <dbReference type="ChEBI" id="CHEBI:15377"/>
        <dbReference type="ChEBI" id="CHEBI:30013"/>
        <dbReference type="ChEBI" id="CHEBI:43474"/>
        <dbReference type="ChEBI" id="CHEBI:61977"/>
        <dbReference type="EC" id="3.1.3.16"/>
    </reaction>
</comment>
<dbReference type="GO" id="GO:0009755">
    <property type="term" value="P:hormone-mediated signaling pathway"/>
    <property type="evidence" value="ECO:0007669"/>
    <property type="project" value="UniProtKB-ARBA"/>
</dbReference>
<dbReference type="GO" id="GO:0045892">
    <property type="term" value="P:negative regulation of DNA-templated transcription"/>
    <property type="evidence" value="ECO:0007669"/>
    <property type="project" value="UniProtKB-ARBA"/>
</dbReference>
<dbReference type="Pfam" id="PF00035">
    <property type="entry name" value="dsrm"/>
    <property type="match status" value="1"/>
</dbReference>
<keyword evidence="6" id="KW-0217">Developmental protein</keyword>
<dbReference type="EMBL" id="JACGCM010001560">
    <property type="protein sequence ID" value="KAF6153580.1"/>
    <property type="molecule type" value="Genomic_DNA"/>
</dbReference>
<proteinExistence type="predicted"/>
<comment type="subcellular location">
    <subcellularLocation>
        <location evidence="4">Nucleus</location>
    </subcellularLocation>
</comment>
<accession>A0A7J7MFK9</accession>
<dbReference type="PROSITE" id="PS50137">
    <property type="entry name" value="DS_RBD"/>
    <property type="match status" value="1"/>
</dbReference>
<evidence type="ECO:0000256" key="9">
    <source>
        <dbReference type="ARBA" id="ARBA00022884"/>
    </source>
</evidence>
<dbReference type="OrthoDB" id="10249888at2759"/>
<feature type="region of interest" description="Disordered" evidence="16">
    <location>
        <begin position="791"/>
        <end position="811"/>
    </location>
</feature>
<dbReference type="InterPro" id="IPR023214">
    <property type="entry name" value="HAD_sf"/>
</dbReference>
<dbReference type="SMART" id="SM00358">
    <property type="entry name" value="DSRM"/>
    <property type="match status" value="1"/>
</dbReference>
<dbReference type="InterPro" id="IPR036412">
    <property type="entry name" value="HAD-like_sf"/>
</dbReference>
<evidence type="ECO:0000259" key="17">
    <source>
        <dbReference type="PROSITE" id="PS50137"/>
    </source>
</evidence>
<keyword evidence="8" id="KW-0378">Hydrolase</keyword>
<keyword evidence="10" id="KW-0805">Transcription regulation</keyword>
<evidence type="ECO:0000256" key="8">
    <source>
        <dbReference type="ARBA" id="ARBA00022801"/>
    </source>
</evidence>
<dbReference type="InterPro" id="IPR004274">
    <property type="entry name" value="FCP1_dom"/>
</dbReference>
<keyword evidence="9 15" id="KW-0694">RNA-binding</keyword>
<comment type="cofactor">
    <cofactor evidence="1">
        <name>Mn(2+)</name>
        <dbReference type="ChEBI" id="CHEBI:29035"/>
    </cofactor>
</comment>
<evidence type="ECO:0000256" key="13">
    <source>
        <dbReference type="ARBA" id="ARBA00047761"/>
    </source>
</evidence>
<sequence length="811" mass="90286">MSDLGVPTSVMVYHGEYTLGEVEVFPEKNQTFIQFPNNEIRINHISSPSERCLPLSIIQTISPFSVKCKLKSKPIVSDQSPLNLLYSACFNELKTAVVLLGNEELHLVAMPSKQNSFPSFWCCSVPIGLYGASLGMLNQRCLAIAFDLDETLIVANTMKSFEDRIDVLQRRISYENDPVRVSGMTAELKRYLEDRMILKQYSESDFVMDDGKFCRVQPEAVPRLSNNHEQVFRPVIRLHDKNIVLTRINPEIRDTSVLVRLRPAWDFFRSYLTAKGRKRFEVYVCTMAERDYALEMWRLLDTEAQLIDPSKLLSRVVCVKSGKYLNALVLLCFLAIVSISCRKSLVNVFQESICDPKMAMVVDDRLNVWEDKDQFRVHVVPAFAPYYAPQAETANGLAVLCLARNFVSNIRTRFFREFDENLSQRVSELCFEDEVANLHFSPDVRNCMLEDHGSVPNGNRDFPVPEGMTGPEVGRRLNEPDGNCNVDSATPFLTNTALRPEVSQHASPGILGPAIISRPLLPLQKPLLPGASVRREFVPSELGRFLSPYHGSNITEQNFGVPPLIPIPPSQQTAPSISPLVQSHGGWLEEEESSIVQHNNRVPGSNGLSTELTSMSNRDLQATEGGKVTLLPPSISIGVVQEIGRKCGSKVELKSIVSTSKDLHFTVEVLFDGEKIGVGISKTKRDAQQQAAESALRGLAEKYVAYIGPDTGAMSTHFDKLSHRDEDGFLWDDVSPGLDAVPRNDMLPNVSISEAGNTLITLKSMGDAEAEKQIKSPRLFETVTAKRFKDGNSRGLQVSSSEYHKSGSAVS</sequence>
<gene>
    <name evidence="19" type="ORF">GIB67_027447</name>
</gene>
<keyword evidence="12" id="KW-0539">Nucleus</keyword>
<evidence type="ECO:0000256" key="12">
    <source>
        <dbReference type="ARBA" id="ARBA00023242"/>
    </source>
</evidence>
<dbReference type="EC" id="3.1.3.16" evidence="5"/>
<evidence type="ECO:0000256" key="2">
    <source>
        <dbReference type="ARBA" id="ARBA00001941"/>
    </source>
</evidence>
<organism evidence="19 20">
    <name type="scientific">Kingdonia uniflora</name>
    <dbReference type="NCBI Taxonomy" id="39325"/>
    <lineage>
        <taxon>Eukaryota</taxon>
        <taxon>Viridiplantae</taxon>
        <taxon>Streptophyta</taxon>
        <taxon>Embryophyta</taxon>
        <taxon>Tracheophyta</taxon>
        <taxon>Spermatophyta</taxon>
        <taxon>Magnoliopsida</taxon>
        <taxon>Ranunculales</taxon>
        <taxon>Circaeasteraceae</taxon>
        <taxon>Kingdonia</taxon>
    </lineage>
</organism>
<comment type="caution">
    <text evidence="19">The sequence shown here is derived from an EMBL/GenBank/DDBJ whole genome shotgun (WGS) entry which is preliminary data.</text>
</comment>
<evidence type="ECO:0000256" key="5">
    <source>
        <dbReference type="ARBA" id="ARBA00013081"/>
    </source>
</evidence>
<dbReference type="SUPFAM" id="SSF54768">
    <property type="entry name" value="dsRNA-binding domain-like"/>
    <property type="match status" value="1"/>
</dbReference>
<dbReference type="SUPFAM" id="SSF56784">
    <property type="entry name" value="HAD-like"/>
    <property type="match status" value="1"/>
</dbReference>
<evidence type="ECO:0000256" key="11">
    <source>
        <dbReference type="ARBA" id="ARBA00023163"/>
    </source>
</evidence>
<evidence type="ECO:0000256" key="14">
    <source>
        <dbReference type="ARBA" id="ARBA00048336"/>
    </source>
</evidence>
<dbReference type="GO" id="GO:0046872">
    <property type="term" value="F:metal ion binding"/>
    <property type="evidence" value="ECO:0007669"/>
    <property type="project" value="UniProtKB-KW"/>
</dbReference>
<dbReference type="PANTHER" id="PTHR23081:SF24">
    <property type="entry name" value="RNA POLYMERASE II C-TERMINAL DOMAIN PHOSPHATASE-LIKE 2"/>
    <property type="match status" value="1"/>
</dbReference>
<keyword evidence="11" id="KW-0804">Transcription</keyword>
<comment type="cofactor">
    <cofactor evidence="3">
        <name>Mg(2+)</name>
        <dbReference type="ChEBI" id="CHEBI:18420"/>
    </cofactor>
</comment>
<dbReference type="GO" id="GO:0005634">
    <property type="term" value="C:nucleus"/>
    <property type="evidence" value="ECO:0007669"/>
    <property type="project" value="UniProtKB-SubCell"/>
</dbReference>
<feature type="domain" description="DRBM" evidence="17">
    <location>
        <begin position="665"/>
        <end position="701"/>
    </location>
</feature>
<evidence type="ECO:0000313" key="19">
    <source>
        <dbReference type="EMBL" id="KAF6153580.1"/>
    </source>
</evidence>
<dbReference type="Pfam" id="PF03031">
    <property type="entry name" value="NIF"/>
    <property type="match status" value="1"/>
</dbReference>
<feature type="domain" description="FCP1 homology" evidence="18">
    <location>
        <begin position="137"/>
        <end position="406"/>
    </location>
</feature>
<comment type="catalytic activity">
    <reaction evidence="13">
        <text>O-phospho-L-seryl-[protein] + H2O = L-seryl-[protein] + phosphate</text>
        <dbReference type="Rhea" id="RHEA:20629"/>
        <dbReference type="Rhea" id="RHEA-COMP:9863"/>
        <dbReference type="Rhea" id="RHEA-COMP:11604"/>
        <dbReference type="ChEBI" id="CHEBI:15377"/>
        <dbReference type="ChEBI" id="CHEBI:29999"/>
        <dbReference type="ChEBI" id="CHEBI:43474"/>
        <dbReference type="ChEBI" id="CHEBI:83421"/>
        <dbReference type="EC" id="3.1.3.16"/>
    </reaction>
</comment>